<dbReference type="AlphaFoldDB" id="A0A1Q9EZJ3"/>
<keyword evidence="4" id="KW-1185">Reference proteome</keyword>
<sequence length="1075" mass="119862">METNYPHHQLGLSKKRADWLVEWLQDKAVKGRVSAKEFSQGLGRLGFAAIALDWERPFLGPLHAWASAVQAKVGVLTIPTMLRVLCRWLAGRLAWFSLEVKENRACWAFAKGDPNKVIAALELLATLVAVKLWVPEGSEKKTSRVAIRGYTDNKSNEALLRKATTTKFPSTLLLMETAEELSAKNCELQLQWIRRDLNQLADDLTNENFESFAPEFRIKLEGSSLQWRILDRSESLGRGSPSATQGDWLAKNARELHLQGKKAGEAASSAGTGEMKEVLRDAAQALKSLMSSDSTATSSSSTLEGLQRQLDELKLKALSVKNEAVELRRARRTPLDVRVEEGVPTLIDSGATHILRQPRDGAEMASATRVSVTLANDEKRDLLQAESGAILSTSAETQPILPMAELVSAGCEISWKKGNFKVVHPVWGELRTTIRGGCPELAQEQAARLVNEIEDKKLKELKDGVSLLKAKLEHLVHEAKLPWTTYVERYLEGGLAKALNLKIAKAVREGSFEAAKMKYLLVAKFTIPESYVTGNGAAESAVKAVASMQRARVLRQVPRMITSFGSKVLVKKRRYAASGALIRLEFEERWTEGPYLGLSDQVADGHLVYVDGTFTHTRSVRDKAKLVDAKEHQPDEDQEMPVLEDGQDPPARRLRIHGKSAPRFAAIGGNPDDMGVQVEDAVQTKSTMWMVPDYRDSSNDGEEEKVVLAPRVAVRDGKLVLEHYDDDLPSDEEDICVQSQGIGEARGDRETRSPRVAALEHNPDLELDEDNSRGDQEKVCDPEVYAQFVLRQGLKVDESVVEHLFELLPDQRISRKTDECAHAGSPPKAWASGVYRHGGVLGVRNSTKDYPLATKVVNLFIQEKLGEHACWSTFSMHRNLNVKKHRDSHNARDKASYLIPISDFKDGGLWVQLKTGEEVKEEDVVILDGDRGLVKSFQSEEGNKQVVTFDPRRWHATRQWSGNRLVLAVYNVRGLEKINSFDKEIVERLGVQLCQDSSIVEAPKIRKLLGNEGGEVQGPQQVDVELEPREAVLHIRMTIQEWSVTSARYGPDHYIEGMAERWEQINLEVDDLNSS</sequence>
<proteinExistence type="predicted"/>
<dbReference type="Proteomes" id="UP000186817">
    <property type="component" value="Unassembled WGS sequence"/>
</dbReference>
<keyword evidence="1" id="KW-0175">Coiled coil</keyword>
<feature type="region of interest" description="Disordered" evidence="2">
    <location>
        <begin position="630"/>
        <end position="649"/>
    </location>
</feature>
<protein>
    <submittedName>
        <fullName evidence="3">Uncharacterized protein</fullName>
    </submittedName>
</protein>
<evidence type="ECO:0000313" key="4">
    <source>
        <dbReference type="Proteomes" id="UP000186817"/>
    </source>
</evidence>
<evidence type="ECO:0000256" key="2">
    <source>
        <dbReference type="SAM" id="MobiDB-lite"/>
    </source>
</evidence>
<evidence type="ECO:0000256" key="1">
    <source>
        <dbReference type="SAM" id="Coils"/>
    </source>
</evidence>
<gene>
    <name evidence="3" type="ORF">AK812_SmicGene3331</name>
</gene>
<dbReference type="OrthoDB" id="10368451at2759"/>
<feature type="coiled-coil region" evidence="1">
    <location>
        <begin position="296"/>
        <end position="330"/>
    </location>
</feature>
<organism evidence="3 4">
    <name type="scientific">Symbiodinium microadriaticum</name>
    <name type="common">Dinoflagellate</name>
    <name type="synonym">Zooxanthella microadriatica</name>
    <dbReference type="NCBI Taxonomy" id="2951"/>
    <lineage>
        <taxon>Eukaryota</taxon>
        <taxon>Sar</taxon>
        <taxon>Alveolata</taxon>
        <taxon>Dinophyceae</taxon>
        <taxon>Suessiales</taxon>
        <taxon>Symbiodiniaceae</taxon>
        <taxon>Symbiodinium</taxon>
    </lineage>
</organism>
<accession>A0A1Q9EZJ3</accession>
<name>A0A1Q9EZJ3_SYMMI</name>
<evidence type="ECO:0000313" key="3">
    <source>
        <dbReference type="EMBL" id="OLQ12809.1"/>
    </source>
</evidence>
<comment type="caution">
    <text evidence="3">The sequence shown here is derived from an EMBL/GenBank/DDBJ whole genome shotgun (WGS) entry which is preliminary data.</text>
</comment>
<reference evidence="3 4" key="1">
    <citation type="submission" date="2016-02" db="EMBL/GenBank/DDBJ databases">
        <title>Genome analysis of coral dinoflagellate symbionts highlights evolutionary adaptations to a symbiotic lifestyle.</title>
        <authorList>
            <person name="Aranda M."/>
            <person name="Li Y."/>
            <person name="Liew Y.J."/>
            <person name="Baumgarten S."/>
            <person name="Simakov O."/>
            <person name="Wilson M."/>
            <person name="Piel J."/>
            <person name="Ashoor H."/>
            <person name="Bougouffa S."/>
            <person name="Bajic V.B."/>
            <person name="Ryu T."/>
            <person name="Ravasi T."/>
            <person name="Bayer T."/>
            <person name="Micklem G."/>
            <person name="Kim H."/>
            <person name="Bhak J."/>
            <person name="Lajeunesse T.C."/>
            <person name="Voolstra C.R."/>
        </authorList>
    </citation>
    <scope>NUCLEOTIDE SEQUENCE [LARGE SCALE GENOMIC DNA]</scope>
    <source>
        <strain evidence="3 4">CCMP2467</strain>
    </source>
</reference>
<dbReference type="EMBL" id="LSRX01000038">
    <property type="protein sequence ID" value="OLQ12809.1"/>
    <property type="molecule type" value="Genomic_DNA"/>
</dbReference>